<dbReference type="EMBL" id="CP012672">
    <property type="protein sequence ID" value="AUX28073.1"/>
    <property type="molecule type" value="Genomic_DNA"/>
</dbReference>
<organism evidence="1 2">
    <name type="scientific">Sorangium cellulosum</name>
    <name type="common">Polyangium cellulosum</name>
    <dbReference type="NCBI Taxonomy" id="56"/>
    <lineage>
        <taxon>Bacteria</taxon>
        <taxon>Pseudomonadati</taxon>
        <taxon>Myxococcota</taxon>
        <taxon>Polyangia</taxon>
        <taxon>Polyangiales</taxon>
        <taxon>Polyangiaceae</taxon>
        <taxon>Sorangium</taxon>
    </lineage>
</organism>
<proteinExistence type="predicted"/>
<gene>
    <name evidence="1" type="ORF">SOCE836_001410</name>
</gene>
<dbReference type="AlphaFoldDB" id="A0A4P2QFR4"/>
<reference evidence="1 2" key="1">
    <citation type="submission" date="2015-09" db="EMBL/GenBank/DDBJ databases">
        <title>Sorangium comparison.</title>
        <authorList>
            <person name="Zaburannyi N."/>
            <person name="Bunk B."/>
            <person name="Overmann J."/>
            <person name="Mueller R."/>
        </authorList>
    </citation>
    <scope>NUCLEOTIDE SEQUENCE [LARGE SCALE GENOMIC DNA]</scope>
    <source>
        <strain evidence="1 2">So ce836</strain>
    </source>
</reference>
<name>A0A4P2QFR4_SORCE</name>
<evidence type="ECO:0000313" key="1">
    <source>
        <dbReference type="EMBL" id="AUX28073.1"/>
    </source>
</evidence>
<protein>
    <submittedName>
        <fullName evidence="1">Uncharacterized protein</fullName>
    </submittedName>
</protein>
<dbReference type="Proteomes" id="UP000295497">
    <property type="component" value="Chromosome"/>
</dbReference>
<accession>A0A4P2QFR4</accession>
<sequence>MSRAAQRASAIALADIPAAVAPPPIDIATRAP</sequence>
<evidence type="ECO:0000313" key="2">
    <source>
        <dbReference type="Proteomes" id="UP000295497"/>
    </source>
</evidence>